<keyword evidence="3" id="KW-1185">Reference proteome</keyword>
<sequence length="182" mass="20792">MRIEEITYVSNNGKKVVLRSPELSDSKDLLEYLVKCAGETDYLGRYPEEINNTLDEQNSHISKYLKDEKGFEVSAFVDNNLVANGTIYCIRENMKSKHRAGYGIAVLKDYWDLGIGNMLTKCCLNHAKKLGYEQVELQVVADNKRAIHVYEQHGFKICGTIIDAEKLKDGTYRDLLMMICKL</sequence>
<evidence type="ECO:0000259" key="1">
    <source>
        <dbReference type="PROSITE" id="PS51186"/>
    </source>
</evidence>
<dbReference type="STRING" id="29354.IO98_21800"/>
<dbReference type="PANTHER" id="PTHR43415:SF3">
    <property type="entry name" value="GNAT-FAMILY ACETYLTRANSFERASE"/>
    <property type="match status" value="1"/>
</dbReference>
<dbReference type="CDD" id="cd04301">
    <property type="entry name" value="NAT_SF"/>
    <property type="match status" value="1"/>
</dbReference>
<accession>A0A084JDC9</accession>
<dbReference type="Gene3D" id="3.40.630.30">
    <property type="match status" value="1"/>
</dbReference>
<proteinExistence type="predicted"/>
<dbReference type="PROSITE" id="PS51186">
    <property type="entry name" value="GNAT"/>
    <property type="match status" value="1"/>
</dbReference>
<protein>
    <recommendedName>
        <fullName evidence="1">N-acetyltransferase domain-containing protein</fullName>
    </recommendedName>
</protein>
<dbReference type="PANTHER" id="PTHR43415">
    <property type="entry name" value="SPERMIDINE N(1)-ACETYLTRANSFERASE"/>
    <property type="match status" value="1"/>
</dbReference>
<dbReference type="OrthoDB" id="948250at2"/>
<comment type="caution">
    <text evidence="2">The sequence shown here is derived from an EMBL/GenBank/DDBJ whole genome shotgun (WGS) entry which is preliminary data.</text>
</comment>
<dbReference type="RefSeq" id="WP_038284420.1">
    <property type="nucleotide sequence ID" value="NZ_JPME01000038.1"/>
</dbReference>
<dbReference type="EMBL" id="JPME01000038">
    <property type="protein sequence ID" value="KEZ86963.1"/>
    <property type="molecule type" value="Genomic_DNA"/>
</dbReference>
<feature type="domain" description="N-acetyltransferase" evidence="1">
    <location>
        <begin position="16"/>
        <end position="182"/>
    </location>
</feature>
<name>A0A084JDC9_9FIRM</name>
<dbReference type="Proteomes" id="UP000028525">
    <property type="component" value="Unassembled WGS sequence"/>
</dbReference>
<organism evidence="2 3">
    <name type="scientific">Lacrimispora celerecrescens</name>
    <dbReference type="NCBI Taxonomy" id="29354"/>
    <lineage>
        <taxon>Bacteria</taxon>
        <taxon>Bacillati</taxon>
        <taxon>Bacillota</taxon>
        <taxon>Clostridia</taxon>
        <taxon>Lachnospirales</taxon>
        <taxon>Lachnospiraceae</taxon>
        <taxon>Lacrimispora</taxon>
    </lineage>
</organism>
<dbReference type="InterPro" id="IPR000182">
    <property type="entry name" value="GNAT_dom"/>
</dbReference>
<evidence type="ECO:0000313" key="2">
    <source>
        <dbReference type="EMBL" id="KEZ86963.1"/>
    </source>
</evidence>
<reference evidence="2 3" key="1">
    <citation type="submission" date="2014-07" db="EMBL/GenBank/DDBJ databases">
        <title>Draft genome of Clostridium celerecrescens 152B isolated from sediments associated with methane hydrate from Krishna Godavari basin.</title>
        <authorList>
            <person name="Honkalas V.S."/>
            <person name="Dabir A.P."/>
            <person name="Arora P."/>
            <person name="Dhakephalkar P.K."/>
        </authorList>
    </citation>
    <scope>NUCLEOTIDE SEQUENCE [LARGE SCALE GENOMIC DNA]</scope>
    <source>
        <strain evidence="2 3">152B</strain>
    </source>
</reference>
<dbReference type="AlphaFoldDB" id="A0A084JDC9"/>
<gene>
    <name evidence="2" type="ORF">IO98_21800</name>
</gene>
<dbReference type="Pfam" id="PF00583">
    <property type="entry name" value="Acetyltransf_1"/>
    <property type="match status" value="1"/>
</dbReference>
<evidence type="ECO:0000313" key="3">
    <source>
        <dbReference type="Proteomes" id="UP000028525"/>
    </source>
</evidence>
<dbReference type="SUPFAM" id="SSF55729">
    <property type="entry name" value="Acyl-CoA N-acyltransferases (Nat)"/>
    <property type="match status" value="1"/>
</dbReference>
<dbReference type="GO" id="GO:0016747">
    <property type="term" value="F:acyltransferase activity, transferring groups other than amino-acyl groups"/>
    <property type="evidence" value="ECO:0007669"/>
    <property type="project" value="InterPro"/>
</dbReference>
<dbReference type="InterPro" id="IPR016181">
    <property type="entry name" value="Acyl_CoA_acyltransferase"/>
</dbReference>